<sequence>SSDLFNPTQEIRLRDGKVKEWLEGTRFSQGESQNIINTVVVDVHRADLESSVFSDDQLVSVSQVGLKTNEKPHTKELQNKSPNASSDIDAIKPFDQTYKDKRLRRSSQNNKINHTNPNEKFDQLLNQGQKSQFISETYRSKNPLARTCKKGRSFGFEVDLFKSIEDTTAKDKKSDSDNLLDLSQKSFEDFSSGSGEEWAIGEKTSKPLLSNKTKSDYFKNTKRLTKGKNSKNAP</sequence>
<feature type="non-terminal residue" evidence="2">
    <location>
        <position position="234"/>
    </location>
</feature>
<feature type="compositionally biased region" description="Basic and acidic residues" evidence="1">
    <location>
        <begin position="89"/>
        <end position="100"/>
    </location>
</feature>
<feature type="region of interest" description="Disordered" evidence="1">
    <location>
        <begin position="189"/>
        <end position="234"/>
    </location>
</feature>
<accession>A0A1B6L5V0</accession>
<gene>
    <name evidence="2" type="ORF">g.50674</name>
</gene>
<feature type="compositionally biased region" description="Polar residues" evidence="1">
    <location>
        <begin position="106"/>
        <end position="116"/>
    </location>
</feature>
<feature type="region of interest" description="Disordered" evidence="1">
    <location>
        <begin position="69"/>
        <end position="124"/>
    </location>
</feature>
<feature type="compositionally biased region" description="Basic residues" evidence="1">
    <location>
        <begin position="220"/>
        <end position="234"/>
    </location>
</feature>
<evidence type="ECO:0000256" key="1">
    <source>
        <dbReference type="SAM" id="MobiDB-lite"/>
    </source>
</evidence>
<dbReference type="EMBL" id="GEBQ01020952">
    <property type="protein sequence ID" value="JAT19025.1"/>
    <property type="molecule type" value="Transcribed_RNA"/>
</dbReference>
<reference evidence="2" key="1">
    <citation type="submission" date="2015-11" db="EMBL/GenBank/DDBJ databases">
        <title>De novo transcriptome assembly of four potential Pierce s Disease insect vectors from Arizona vineyards.</title>
        <authorList>
            <person name="Tassone E.E."/>
        </authorList>
    </citation>
    <scope>NUCLEOTIDE SEQUENCE</scope>
</reference>
<dbReference type="AlphaFoldDB" id="A0A1B6L5V0"/>
<feature type="non-terminal residue" evidence="2">
    <location>
        <position position="1"/>
    </location>
</feature>
<evidence type="ECO:0000313" key="2">
    <source>
        <dbReference type="EMBL" id="JAT19025.1"/>
    </source>
</evidence>
<protein>
    <submittedName>
        <fullName evidence="2">Uncharacterized protein</fullName>
    </submittedName>
</protein>
<name>A0A1B6L5V0_9HEMI</name>
<proteinExistence type="predicted"/>
<feature type="compositionally biased region" description="Basic and acidic residues" evidence="1">
    <location>
        <begin position="69"/>
        <end position="78"/>
    </location>
</feature>
<organism evidence="2">
    <name type="scientific">Graphocephala atropunctata</name>
    <dbReference type="NCBI Taxonomy" id="36148"/>
    <lineage>
        <taxon>Eukaryota</taxon>
        <taxon>Metazoa</taxon>
        <taxon>Ecdysozoa</taxon>
        <taxon>Arthropoda</taxon>
        <taxon>Hexapoda</taxon>
        <taxon>Insecta</taxon>
        <taxon>Pterygota</taxon>
        <taxon>Neoptera</taxon>
        <taxon>Paraneoptera</taxon>
        <taxon>Hemiptera</taxon>
        <taxon>Auchenorrhyncha</taxon>
        <taxon>Membracoidea</taxon>
        <taxon>Cicadellidae</taxon>
        <taxon>Cicadellinae</taxon>
        <taxon>Cicadellini</taxon>
        <taxon>Graphocephala</taxon>
    </lineage>
</organism>